<evidence type="ECO:0000256" key="1">
    <source>
        <dbReference type="SAM" id="MobiDB-lite"/>
    </source>
</evidence>
<keyword evidence="3" id="KW-1185">Reference proteome</keyword>
<feature type="compositionally biased region" description="Acidic residues" evidence="1">
    <location>
        <begin position="435"/>
        <end position="447"/>
    </location>
</feature>
<feature type="region of interest" description="Disordered" evidence="1">
    <location>
        <begin position="971"/>
        <end position="995"/>
    </location>
</feature>
<feature type="compositionally biased region" description="Acidic residues" evidence="1">
    <location>
        <begin position="853"/>
        <end position="872"/>
    </location>
</feature>
<reference evidence="2 3" key="1">
    <citation type="journal article" date="2015" name="Sci. Rep.">
        <title>Chromosome-level genome map provides insights into diverse defense mechanisms in the medicinal fungus Ganoderma sinense.</title>
        <authorList>
            <person name="Zhu Y."/>
            <person name="Xu J."/>
            <person name="Sun C."/>
            <person name="Zhou S."/>
            <person name="Xu H."/>
            <person name="Nelson D.R."/>
            <person name="Qian J."/>
            <person name="Song J."/>
            <person name="Luo H."/>
            <person name="Xiang L."/>
            <person name="Li Y."/>
            <person name="Xu Z."/>
            <person name="Ji A."/>
            <person name="Wang L."/>
            <person name="Lu S."/>
            <person name="Hayward A."/>
            <person name="Sun W."/>
            <person name="Li X."/>
            <person name="Schwartz D.C."/>
            <person name="Wang Y."/>
            <person name="Chen S."/>
        </authorList>
    </citation>
    <scope>NUCLEOTIDE SEQUENCE [LARGE SCALE GENOMIC DNA]</scope>
    <source>
        <strain evidence="2 3">ZZ0214-1</strain>
    </source>
</reference>
<dbReference type="EMBL" id="AYKW01000001">
    <property type="protein sequence ID" value="PIL36410.1"/>
    <property type="molecule type" value="Genomic_DNA"/>
</dbReference>
<feature type="region of interest" description="Disordered" evidence="1">
    <location>
        <begin position="1"/>
        <end position="159"/>
    </location>
</feature>
<dbReference type="AlphaFoldDB" id="A0A2G8SRM4"/>
<feature type="compositionally biased region" description="Polar residues" evidence="1">
    <location>
        <begin position="16"/>
        <end position="27"/>
    </location>
</feature>
<feature type="compositionally biased region" description="Low complexity" evidence="1">
    <location>
        <begin position="980"/>
        <end position="991"/>
    </location>
</feature>
<feature type="compositionally biased region" description="Polar residues" evidence="1">
    <location>
        <begin position="546"/>
        <end position="565"/>
    </location>
</feature>
<evidence type="ECO:0000313" key="2">
    <source>
        <dbReference type="EMBL" id="PIL36410.1"/>
    </source>
</evidence>
<name>A0A2G8SRM4_9APHY</name>
<dbReference type="STRING" id="1077348.A0A2G8SRM4"/>
<feature type="compositionally biased region" description="Basic and acidic residues" evidence="1">
    <location>
        <begin position="202"/>
        <end position="233"/>
    </location>
</feature>
<evidence type="ECO:0000313" key="3">
    <source>
        <dbReference type="Proteomes" id="UP000230002"/>
    </source>
</evidence>
<organism evidence="2 3">
    <name type="scientific">Ganoderma sinense ZZ0214-1</name>
    <dbReference type="NCBI Taxonomy" id="1077348"/>
    <lineage>
        <taxon>Eukaryota</taxon>
        <taxon>Fungi</taxon>
        <taxon>Dikarya</taxon>
        <taxon>Basidiomycota</taxon>
        <taxon>Agaricomycotina</taxon>
        <taxon>Agaricomycetes</taxon>
        <taxon>Polyporales</taxon>
        <taxon>Polyporaceae</taxon>
        <taxon>Ganoderma</taxon>
    </lineage>
</organism>
<feature type="compositionally biased region" description="Acidic residues" evidence="1">
    <location>
        <begin position="390"/>
        <end position="403"/>
    </location>
</feature>
<feature type="region of interest" description="Disordered" evidence="1">
    <location>
        <begin position="180"/>
        <end position="567"/>
    </location>
</feature>
<dbReference type="Proteomes" id="UP000230002">
    <property type="component" value="Unassembled WGS sequence"/>
</dbReference>
<feature type="region of interest" description="Disordered" evidence="1">
    <location>
        <begin position="747"/>
        <end position="822"/>
    </location>
</feature>
<comment type="caution">
    <text evidence="2">The sequence shown here is derived from an EMBL/GenBank/DDBJ whole genome shotgun (WGS) entry which is preliminary data.</text>
</comment>
<feature type="compositionally biased region" description="Polar residues" evidence="1">
    <location>
        <begin position="360"/>
        <end position="372"/>
    </location>
</feature>
<feature type="compositionally biased region" description="Basic and acidic residues" evidence="1">
    <location>
        <begin position="448"/>
        <end position="457"/>
    </location>
</feature>
<feature type="region of interest" description="Disordered" evidence="1">
    <location>
        <begin position="843"/>
        <end position="872"/>
    </location>
</feature>
<accession>A0A2G8SRM4</accession>
<feature type="compositionally biased region" description="Low complexity" evidence="1">
    <location>
        <begin position="186"/>
        <end position="199"/>
    </location>
</feature>
<feature type="compositionally biased region" description="Low complexity" evidence="1">
    <location>
        <begin position="327"/>
        <end position="354"/>
    </location>
</feature>
<feature type="compositionally biased region" description="Basic and acidic residues" evidence="1">
    <location>
        <begin position="423"/>
        <end position="434"/>
    </location>
</feature>
<feature type="compositionally biased region" description="Polar residues" evidence="1">
    <location>
        <begin position="524"/>
        <end position="535"/>
    </location>
</feature>
<protein>
    <submittedName>
        <fullName evidence="2">Uncharacterized protein</fullName>
    </submittedName>
</protein>
<proteinExistence type="predicted"/>
<feature type="compositionally biased region" description="Polar residues" evidence="1">
    <location>
        <begin position="127"/>
        <end position="136"/>
    </location>
</feature>
<feature type="compositionally biased region" description="Polar residues" evidence="1">
    <location>
        <begin position="484"/>
        <end position="495"/>
    </location>
</feature>
<dbReference type="OrthoDB" id="3243310at2759"/>
<feature type="compositionally biased region" description="Polar residues" evidence="1">
    <location>
        <begin position="461"/>
        <end position="475"/>
    </location>
</feature>
<feature type="compositionally biased region" description="Polar residues" evidence="1">
    <location>
        <begin position="780"/>
        <end position="789"/>
    </location>
</feature>
<feature type="compositionally biased region" description="Polar residues" evidence="1">
    <location>
        <begin position="630"/>
        <end position="646"/>
    </location>
</feature>
<gene>
    <name evidence="2" type="ORF">GSI_00098</name>
</gene>
<feature type="region of interest" description="Disordered" evidence="1">
    <location>
        <begin position="618"/>
        <end position="656"/>
    </location>
</feature>
<sequence>MPSLSPQRSRKVAQSPLGQQGPMQNITPREMTPSPSFREKPRTIKANSMPSVPSLGQVLATRDVQMMYPQGAGQQQPSPTASNSSHQSRRSPPPTSRISPTSSKLASSATERERPTSPAALHVHSASLPQLVSQALPNPHHPRPVPRGAPPAFLNQFQTEEERWAVTDELMAKFEREHMQKFDPEGTSGVAYAGGAASSNLKRHDSLGVRPPAKDPAVERVRATDRASPKDSDGNGSGVGVGVAKRQLPVKEQSAGVVSRESPVATGGPGKGHTRERSGTVTSQQLAAAQGEVRTPEYRGSPQYPAPMASPGERTAGYTQYVPENYQNQGQQQGAQQNVPRKPVPAAVASEASATRLTPPASSKLATNTHTPPLQIMGSRPPDRSLPLQEPEEDNGHDDDEPEYTDRHHGSPLPASDLYADAHTTRYDTRHDRRDDDDETLNEEEGEEHLPQNKNSEDSESGSGFTPRSPSTTLPERTPVAYGPQTSQYAENQKTIRAAKHRSGSTDQLGMRSFDLTMFERDTVNSLRSSGTQDAPPSATRERASHSPQQPPSATQPEFSRQQLPQYDPRQYPISLNNVLDQRMGYGWNHSSVQSDDMQSLFDDPTSSYLQTFLRSASARPGAPIPPTPQSHTAAPSPSPLISATPSDIEPRQIGSPYPYPFTHIRRSTVSGPLQAPSTSYDMNNPAVIREQLALQMQIYALNNGLAPPSSESAFSPSSTPFPGPGYNPWAFVPAGGGLGMNAQTVAASIRSSPSHEPVSLPPPPAMRGRGLRRRDQNGHMRSQLQTARTAARRVKPPPRVDSTQPRETSPEPSSGEETAGEERFVDQYEQEMDGIINGKGREWNGVEIDASPPEEDDGEWVDEEEDGEEDDLLDLEFHPSYMTNPQKRRRRFDTRWDALVQAFQALDRETDATLVVLAAPSHTTKLHSLTSRSLRRDPALLNSTALASVRRSFSHLASQRRAARKAQRMSLAERLSNRSDSSADGSPGSGTPREMDLRRALETALGSLGALSTIYEQREARWRDEMRRLSDDRERVELLLRQALGPVLPINGHAGANINGA</sequence>